<keyword evidence="3 7" id="KW-0540">Nuclease</keyword>
<evidence type="ECO:0000313" key="10">
    <source>
        <dbReference type="Proteomes" id="UP000593758"/>
    </source>
</evidence>
<reference evidence="9 10" key="1">
    <citation type="submission" date="2020-10" db="EMBL/GenBank/DDBJ databases">
        <title>Haloactinobacterium sp. RN3S43, a bacterium isolated from saline soil.</title>
        <authorList>
            <person name="Sun J.-Q."/>
        </authorList>
    </citation>
    <scope>NUCLEOTIDE SEQUENCE [LARGE SCALE GENOMIC DNA]</scope>
    <source>
        <strain evidence="9 10">RN3S43</strain>
    </source>
</reference>
<dbReference type="Pfam" id="PF00825">
    <property type="entry name" value="Ribonuclease_P"/>
    <property type="match status" value="1"/>
</dbReference>
<dbReference type="InterPro" id="IPR020568">
    <property type="entry name" value="Ribosomal_Su5_D2-typ_SF"/>
</dbReference>
<dbReference type="InterPro" id="IPR014721">
    <property type="entry name" value="Ribsml_uS5_D2-typ_fold_subgr"/>
</dbReference>
<protein>
    <recommendedName>
        <fullName evidence="7 8">Ribonuclease P protein component</fullName>
        <shortName evidence="7">RNase P protein</shortName>
        <shortName evidence="7">RNaseP protein</shortName>
        <ecNumber evidence="7 8">3.1.26.5</ecNumber>
    </recommendedName>
    <alternativeName>
        <fullName evidence="7">Protein C5</fullName>
    </alternativeName>
</protein>
<keyword evidence="6 7" id="KW-0694">RNA-binding</keyword>
<dbReference type="NCBIfam" id="TIGR00188">
    <property type="entry name" value="rnpA"/>
    <property type="match status" value="1"/>
</dbReference>
<sequence>MLPARHRMRAASEFGATIRAGSRSSSRRVVVHYTSGSTRADAARVGFVVSKAVGGAVERNYVKRRLRAAMSEMVRELPDGSCVVVRALPAAQGAAFVSLRDDLSDALARAKRREAGR</sequence>
<comment type="function">
    <text evidence="1 7">RNaseP catalyzes the removal of the 5'-leader sequence from pre-tRNA to produce the mature 5'-terminus. It can also cleave other RNA substrates such as 4.5S RNA. The protein component plays an auxiliary but essential role in vivo by binding to the 5'-leader sequence and broadening the substrate specificity of the ribozyme.</text>
</comment>
<comment type="catalytic activity">
    <reaction evidence="7">
        <text>Endonucleolytic cleavage of RNA, removing 5'-extranucleotides from tRNA precursor.</text>
        <dbReference type="EC" id="3.1.26.5"/>
    </reaction>
</comment>
<keyword evidence="4 7" id="KW-0255">Endonuclease</keyword>
<dbReference type="HAMAP" id="MF_00227">
    <property type="entry name" value="RNase_P"/>
    <property type="match status" value="1"/>
</dbReference>
<gene>
    <name evidence="7 9" type="primary">rnpA</name>
    <name evidence="9" type="ORF">IM660_19695</name>
</gene>
<evidence type="ECO:0000256" key="7">
    <source>
        <dbReference type="HAMAP-Rule" id="MF_00227"/>
    </source>
</evidence>
<dbReference type="PROSITE" id="PS00648">
    <property type="entry name" value="RIBONUCLEASE_P"/>
    <property type="match status" value="1"/>
</dbReference>
<accession>A0A7M1ST60</accession>
<evidence type="ECO:0000256" key="6">
    <source>
        <dbReference type="ARBA" id="ARBA00022884"/>
    </source>
</evidence>
<evidence type="ECO:0000256" key="4">
    <source>
        <dbReference type="ARBA" id="ARBA00022759"/>
    </source>
</evidence>
<evidence type="ECO:0000256" key="3">
    <source>
        <dbReference type="ARBA" id="ARBA00022722"/>
    </source>
</evidence>
<dbReference type="GO" id="GO:0004526">
    <property type="term" value="F:ribonuclease P activity"/>
    <property type="evidence" value="ECO:0007669"/>
    <property type="project" value="UniProtKB-UniRule"/>
</dbReference>
<comment type="similarity">
    <text evidence="7">Belongs to the RnpA family.</text>
</comment>
<name>A0A7M1ST60_9MICO</name>
<dbReference type="EC" id="3.1.26.5" evidence="7 8"/>
<dbReference type="EMBL" id="CP063169">
    <property type="protein sequence ID" value="QOR70758.1"/>
    <property type="molecule type" value="Genomic_DNA"/>
</dbReference>
<keyword evidence="10" id="KW-1185">Reference proteome</keyword>
<evidence type="ECO:0000256" key="8">
    <source>
        <dbReference type="NCBIfam" id="TIGR00188"/>
    </source>
</evidence>
<keyword evidence="5 7" id="KW-0378">Hydrolase</keyword>
<evidence type="ECO:0000313" key="9">
    <source>
        <dbReference type="EMBL" id="QOR70758.1"/>
    </source>
</evidence>
<dbReference type="PANTHER" id="PTHR33992">
    <property type="entry name" value="RIBONUCLEASE P PROTEIN COMPONENT"/>
    <property type="match status" value="1"/>
</dbReference>
<dbReference type="AlphaFoldDB" id="A0A7M1ST60"/>
<dbReference type="GO" id="GO:0000049">
    <property type="term" value="F:tRNA binding"/>
    <property type="evidence" value="ECO:0007669"/>
    <property type="project" value="UniProtKB-UniRule"/>
</dbReference>
<comment type="subunit">
    <text evidence="7">Consists of a catalytic RNA component (M1 or rnpB) and a protein subunit.</text>
</comment>
<dbReference type="InterPro" id="IPR000100">
    <property type="entry name" value="RNase_P"/>
</dbReference>
<dbReference type="InterPro" id="IPR020539">
    <property type="entry name" value="RNase_P_CS"/>
</dbReference>
<dbReference type="GO" id="GO:0042781">
    <property type="term" value="F:3'-tRNA processing endoribonuclease activity"/>
    <property type="evidence" value="ECO:0007669"/>
    <property type="project" value="TreeGrafter"/>
</dbReference>
<dbReference type="GO" id="GO:0030677">
    <property type="term" value="C:ribonuclease P complex"/>
    <property type="evidence" value="ECO:0007669"/>
    <property type="project" value="TreeGrafter"/>
</dbReference>
<dbReference type="Proteomes" id="UP000593758">
    <property type="component" value="Chromosome"/>
</dbReference>
<proteinExistence type="inferred from homology"/>
<dbReference type="KEGG" id="halt:IM660_19695"/>
<evidence type="ECO:0000256" key="5">
    <source>
        <dbReference type="ARBA" id="ARBA00022801"/>
    </source>
</evidence>
<evidence type="ECO:0000256" key="2">
    <source>
        <dbReference type="ARBA" id="ARBA00022694"/>
    </source>
</evidence>
<dbReference type="GO" id="GO:0001682">
    <property type="term" value="P:tRNA 5'-leader removal"/>
    <property type="evidence" value="ECO:0007669"/>
    <property type="project" value="UniProtKB-UniRule"/>
</dbReference>
<dbReference type="PANTHER" id="PTHR33992:SF1">
    <property type="entry name" value="RIBONUCLEASE P PROTEIN COMPONENT"/>
    <property type="match status" value="1"/>
</dbReference>
<keyword evidence="2 7" id="KW-0819">tRNA processing</keyword>
<dbReference type="Gene3D" id="3.30.230.10">
    <property type="match status" value="1"/>
</dbReference>
<evidence type="ECO:0000256" key="1">
    <source>
        <dbReference type="ARBA" id="ARBA00002663"/>
    </source>
</evidence>
<dbReference type="RefSeq" id="WP_193497432.1">
    <property type="nucleotide sequence ID" value="NZ_CP063169.1"/>
</dbReference>
<organism evidence="9 10">
    <name type="scientific">Ruania alkalisoli</name>
    <dbReference type="NCBI Taxonomy" id="2779775"/>
    <lineage>
        <taxon>Bacteria</taxon>
        <taxon>Bacillati</taxon>
        <taxon>Actinomycetota</taxon>
        <taxon>Actinomycetes</taxon>
        <taxon>Micrococcales</taxon>
        <taxon>Ruaniaceae</taxon>
        <taxon>Ruania</taxon>
    </lineage>
</organism>
<dbReference type="SUPFAM" id="SSF54211">
    <property type="entry name" value="Ribosomal protein S5 domain 2-like"/>
    <property type="match status" value="1"/>
</dbReference>